<dbReference type="PROSITE" id="PS51194">
    <property type="entry name" value="HELICASE_CTER"/>
    <property type="match status" value="1"/>
</dbReference>
<evidence type="ECO:0000256" key="10">
    <source>
        <dbReference type="ARBA" id="ARBA00023242"/>
    </source>
</evidence>
<dbReference type="GO" id="GO:0016787">
    <property type="term" value="F:hydrolase activity"/>
    <property type="evidence" value="ECO:0007669"/>
    <property type="project" value="UniProtKB-KW"/>
</dbReference>
<feature type="compositionally biased region" description="Basic and acidic residues" evidence="12">
    <location>
        <begin position="50"/>
        <end position="64"/>
    </location>
</feature>
<dbReference type="OMA" id="DDKRYNK"/>
<evidence type="ECO:0000313" key="15">
    <source>
        <dbReference type="EMBL" id="CRG99177.1"/>
    </source>
</evidence>
<dbReference type="CDD" id="cd00268">
    <property type="entry name" value="DEADc"/>
    <property type="match status" value="1"/>
</dbReference>
<feature type="domain" description="Helicase C-terminal" evidence="14">
    <location>
        <begin position="930"/>
        <end position="1076"/>
    </location>
</feature>
<feature type="region of interest" description="Disordered" evidence="12">
    <location>
        <begin position="598"/>
        <end position="642"/>
    </location>
</feature>
<keyword evidence="7" id="KW-0378">Hydrolase</keyword>
<protein>
    <recommendedName>
        <fullName evidence="3">RNA helicase</fullName>
        <ecNumber evidence="3">3.6.4.13</ecNumber>
    </recommendedName>
</protein>
<accession>A0A1J1H2M1</accession>
<dbReference type="InterPro" id="IPR014001">
    <property type="entry name" value="Helicase_ATP-bd"/>
</dbReference>
<dbReference type="KEGG" id="prel:PRELSG_0615200"/>
<evidence type="ECO:0000256" key="1">
    <source>
        <dbReference type="ARBA" id="ARBA00004604"/>
    </source>
</evidence>
<keyword evidence="6" id="KW-0547">Nucleotide-binding</keyword>
<evidence type="ECO:0000256" key="6">
    <source>
        <dbReference type="ARBA" id="ARBA00022741"/>
    </source>
</evidence>
<dbReference type="Pfam" id="PF00270">
    <property type="entry name" value="DEAD"/>
    <property type="match status" value="1"/>
</dbReference>
<feature type="region of interest" description="Disordered" evidence="12">
    <location>
        <begin position="519"/>
        <end position="578"/>
    </location>
</feature>
<dbReference type="RefSeq" id="XP_028532185.1">
    <property type="nucleotide sequence ID" value="XM_028675614.1"/>
</dbReference>
<dbReference type="AlphaFoldDB" id="A0A1J1H2M1"/>
<evidence type="ECO:0000256" key="4">
    <source>
        <dbReference type="ARBA" id="ARBA00022517"/>
    </source>
</evidence>
<dbReference type="CDD" id="cd18787">
    <property type="entry name" value="SF2_C_DEAD"/>
    <property type="match status" value="1"/>
</dbReference>
<evidence type="ECO:0000256" key="7">
    <source>
        <dbReference type="ARBA" id="ARBA00022801"/>
    </source>
</evidence>
<dbReference type="Pfam" id="PF00271">
    <property type="entry name" value="Helicase_C"/>
    <property type="match status" value="1"/>
</dbReference>
<evidence type="ECO:0000256" key="8">
    <source>
        <dbReference type="ARBA" id="ARBA00022806"/>
    </source>
</evidence>
<evidence type="ECO:0000256" key="11">
    <source>
        <dbReference type="ARBA" id="ARBA00037449"/>
    </source>
</evidence>
<proteinExistence type="inferred from homology"/>
<dbReference type="InterPro" id="IPR044742">
    <property type="entry name" value="DEAD/DEAH_RhlB"/>
</dbReference>
<evidence type="ECO:0000256" key="12">
    <source>
        <dbReference type="SAM" id="MobiDB-lite"/>
    </source>
</evidence>
<dbReference type="PROSITE" id="PS00039">
    <property type="entry name" value="DEAD_ATP_HELICASE"/>
    <property type="match status" value="1"/>
</dbReference>
<dbReference type="GeneID" id="39735278"/>
<dbReference type="GO" id="GO:0003724">
    <property type="term" value="F:RNA helicase activity"/>
    <property type="evidence" value="ECO:0007669"/>
    <property type="project" value="UniProtKB-EC"/>
</dbReference>
<dbReference type="PANTHER" id="PTHR47958">
    <property type="entry name" value="ATP-DEPENDENT RNA HELICASE DBP3"/>
    <property type="match status" value="1"/>
</dbReference>
<keyword evidence="9" id="KW-0067">ATP-binding</keyword>
<dbReference type="InterPro" id="IPR000629">
    <property type="entry name" value="RNA-helicase_DEAD-box_CS"/>
</dbReference>
<dbReference type="SMART" id="SM00490">
    <property type="entry name" value="HELICc"/>
    <property type="match status" value="1"/>
</dbReference>
<reference evidence="15 16" key="1">
    <citation type="submission" date="2015-04" db="EMBL/GenBank/DDBJ databases">
        <authorList>
            <consortium name="Pathogen Informatics"/>
        </authorList>
    </citation>
    <scope>NUCLEOTIDE SEQUENCE [LARGE SCALE GENOMIC DNA]</scope>
    <source>
        <strain evidence="15 16">SGS1</strain>
    </source>
</reference>
<evidence type="ECO:0000313" key="16">
    <source>
        <dbReference type="Proteomes" id="UP000220158"/>
    </source>
</evidence>
<dbReference type="OrthoDB" id="196131at2759"/>
<dbReference type="InterPro" id="IPR027417">
    <property type="entry name" value="P-loop_NTPase"/>
</dbReference>
<comment type="function">
    <text evidence="11">ATP-dependent RNA helicase required for 60S ribosomal subunit synthesis. Involved in efficient pre-rRNA processing, predominantly at site A3, which is necessary for the normal formation of 25S and 5.8S rRNAs.</text>
</comment>
<comment type="subcellular location">
    <subcellularLocation>
        <location evidence="1">Nucleus</location>
        <location evidence="1">Nucleolus</location>
    </subcellularLocation>
</comment>
<keyword evidence="16" id="KW-1185">Reference proteome</keyword>
<evidence type="ECO:0000259" key="14">
    <source>
        <dbReference type="PROSITE" id="PS51194"/>
    </source>
</evidence>
<dbReference type="InterPro" id="IPR001650">
    <property type="entry name" value="Helicase_C-like"/>
</dbReference>
<dbReference type="PROSITE" id="PS51192">
    <property type="entry name" value="HELICASE_ATP_BIND_1"/>
    <property type="match status" value="1"/>
</dbReference>
<dbReference type="SMART" id="SM00487">
    <property type="entry name" value="DEXDc"/>
    <property type="match status" value="1"/>
</dbReference>
<keyword evidence="10" id="KW-0539">Nucleus</keyword>
<dbReference type="GO" id="GO:0005524">
    <property type="term" value="F:ATP binding"/>
    <property type="evidence" value="ECO:0007669"/>
    <property type="project" value="UniProtKB-KW"/>
</dbReference>
<feature type="domain" description="Helicase ATP-binding" evidence="13">
    <location>
        <begin position="717"/>
        <end position="905"/>
    </location>
</feature>
<dbReference type="GO" id="GO:0003676">
    <property type="term" value="F:nucleic acid binding"/>
    <property type="evidence" value="ECO:0007669"/>
    <property type="project" value="InterPro"/>
</dbReference>
<dbReference type="InterPro" id="IPR011545">
    <property type="entry name" value="DEAD/DEAH_box_helicase_dom"/>
</dbReference>
<dbReference type="VEuPathDB" id="PlasmoDB:PRELSG_0615200"/>
<name>A0A1J1H2M1_PLARL</name>
<keyword evidence="5" id="KW-0698">rRNA processing</keyword>
<organism evidence="15 16">
    <name type="scientific">Plasmodium relictum</name>
    <dbReference type="NCBI Taxonomy" id="85471"/>
    <lineage>
        <taxon>Eukaryota</taxon>
        <taxon>Sar</taxon>
        <taxon>Alveolata</taxon>
        <taxon>Apicomplexa</taxon>
        <taxon>Aconoidasida</taxon>
        <taxon>Haemosporida</taxon>
        <taxon>Plasmodiidae</taxon>
        <taxon>Plasmodium</taxon>
        <taxon>Plasmodium (Haemamoeba)</taxon>
    </lineage>
</organism>
<dbReference type="Gene3D" id="3.40.50.300">
    <property type="entry name" value="P-loop containing nucleotide triphosphate hydrolases"/>
    <property type="match status" value="2"/>
</dbReference>
<evidence type="ECO:0000259" key="13">
    <source>
        <dbReference type="PROSITE" id="PS51192"/>
    </source>
</evidence>
<dbReference type="EMBL" id="LN835301">
    <property type="protein sequence ID" value="CRG99177.1"/>
    <property type="molecule type" value="Genomic_DNA"/>
</dbReference>
<keyword evidence="4" id="KW-0690">Ribosome biogenesis</keyword>
<evidence type="ECO:0000256" key="5">
    <source>
        <dbReference type="ARBA" id="ARBA00022552"/>
    </source>
</evidence>
<sequence>MDKSYDKNYAKEVMNHSFHNSKNTLSNFKKNEGHKLVKEKSYEENINQSNKKEHYSPNFNERKNTKTKQVSNLNYIDNSVNKNIAFNENNFMLKPNNADENISFLEPGLNINSNEIYENIDNKKYINKQFINKNFLNTNELEDKMNIKSNDLFIKKKSMIKENYDIKINQYVDDNQNNNNINESYNFKLNNYNITKNDKDENNTSKNSNMNMQNYDIYSYKKNEHDLEKKNIPNSYEKNFKTFDKNINSENSSLNDVINKYLMNIDNKENKFENNTSYIFYTSNDNNLMNNNSNNMSVNNINNNINETIDRSSNILNNITNSVNNISTNLNDANNMNNFLINNNNFNEWNDMNNNFCNFTEESNLIFNNDINLNTEKEKNIYSSSNIDNTNNYINYMNMLNSSDQNYKDNYSFLNNNFNKEIKFSENEDFILYNTMYNETHNKLDNFYMNNSFFGVKNKNNIIQDKNHNFNQMRENVNDQIKILHTDSKKYFCEKNNNIYMNNSESKIQDESYFPKKEENILDNKEKDNKYDDRKNNKYDDKRYNKYDDKKYNKYDDKKYNKYDDRKNNKYDDKKYNKYDDKKYNKYDDKKYNKYDDKRYNKYDDKKHNKYDDKKYNKYDDRKNNKYDDKKDYRHNDKRDHKYDEKEIKKYNKKYECNIFDDECYFIKCKIYGKEKIIVPDPLNNMEDLNTVCDDILFKNICLKGYNKMTTVQKYSIPIIKKKINLIASSQTGSGKTFSFLCPIISNLKKDEQILRPHFPGSYACISPLCLVLCPTRELAIQIFNEVNSLTKNLYLVSMVFYGGETMKEQIAQINEKQADIIISTPGRLLDLLNNCKISLSFVKYLVFDEADEMISLGFKNQMDEIIFQKDLCPNDARQTICFTATLSDKLKDVIQNFIATPYIYLNIKQKKEVKNSIKQIVKYVPMKSKLNELLRDIRNLQGQAIIFVELRNSINHVFSFLKSKGFDVNYLHGRMNQVKRQMVFEKFREKSFQILIATSIAARGLDFPDLELVINYDLPSEFDQYMHRIGRTGRIGKNGIAINYFNSSNKKIIDKLIAHLKKYDQTVPNWLLNFNK</sequence>
<dbReference type="Proteomes" id="UP000220158">
    <property type="component" value="Chromosome 6"/>
</dbReference>
<dbReference type="EC" id="3.6.4.13" evidence="3"/>
<gene>
    <name evidence="15" type="ORF">PRELSG_0615200</name>
</gene>
<keyword evidence="8 15" id="KW-0347">Helicase</keyword>
<evidence type="ECO:0000256" key="2">
    <source>
        <dbReference type="ARBA" id="ARBA00009334"/>
    </source>
</evidence>
<feature type="region of interest" description="Disordered" evidence="12">
    <location>
        <begin position="41"/>
        <end position="66"/>
    </location>
</feature>
<evidence type="ECO:0000256" key="3">
    <source>
        <dbReference type="ARBA" id="ARBA00012552"/>
    </source>
</evidence>
<evidence type="ECO:0000256" key="9">
    <source>
        <dbReference type="ARBA" id="ARBA00022840"/>
    </source>
</evidence>
<comment type="similarity">
    <text evidence="2">Belongs to the DEAD box helicase family. DDX5/DBP2 subfamily.</text>
</comment>
<dbReference type="SUPFAM" id="SSF52540">
    <property type="entry name" value="P-loop containing nucleoside triphosphate hydrolases"/>
    <property type="match status" value="1"/>
</dbReference>